<gene>
    <name evidence="5" type="ORF">ACFO0C_33930</name>
</gene>
<dbReference type="SUPFAM" id="SSF82171">
    <property type="entry name" value="DPP6 N-terminal domain-like"/>
    <property type="match status" value="1"/>
</dbReference>
<dbReference type="InterPro" id="IPR036116">
    <property type="entry name" value="FN3_sf"/>
</dbReference>
<feature type="domain" description="Fibronectin type-III" evidence="4">
    <location>
        <begin position="370"/>
        <end position="460"/>
    </location>
</feature>
<keyword evidence="2" id="KW-0326">Glycosidase</keyword>
<evidence type="ECO:0000313" key="5">
    <source>
        <dbReference type="EMBL" id="MFC4069953.1"/>
    </source>
</evidence>
<evidence type="ECO:0000256" key="3">
    <source>
        <dbReference type="ARBA" id="ARBA00023326"/>
    </source>
</evidence>
<dbReference type="InterPro" id="IPR050991">
    <property type="entry name" value="ECM_Regulatory_Proteins"/>
</dbReference>
<dbReference type="PROSITE" id="PS50853">
    <property type="entry name" value="FN3"/>
    <property type="match status" value="5"/>
</dbReference>
<feature type="domain" description="Fibronectin type-III" evidence="4">
    <location>
        <begin position="186"/>
        <end position="276"/>
    </location>
</feature>
<evidence type="ECO:0000256" key="2">
    <source>
        <dbReference type="ARBA" id="ARBA00023295"/>
    </source>
</evidence>
<dbReference type="PANTHER" id="PTHR46708:SF2">
    <property type="entry name" value="FIBRONECTIN TYPE-III DOMAIN-CONTAINING PROTEIN"/>
    <property type="match status" value="1"/>
</dbReference>
<protein>
    <submittedName>
        <fullName evidence="5">Fibronectin type III domain-containing protein</fullName>
    </submittedName>
</protein>
<dbReference type="InterPro" id="IPR013783">
    <property type="entry name" value="Ig-like_fold"/>
</dbReference>
<dbReference type="CDD" id="cd00063">
    <property type="entry name" value="FN3"/>
    <property type="match status" value="5"/>
</dbReference>
<dbReference type="RefSeq" id="WP_378070846.1">
    <property type="nucleotide sequence ID" value="NZ_JBHSBL010000023.1"/>
</dbReference>
<keyword evidence="1" id="KW-0677">Repeat</keyword>
<dbReference type="EMBL" id="JBHSBL010000023">
    <property type="protein sequence ID" value="MFC4069953.1"/>
    <property type="molecule type" value="Genomic_DNA"/>
</dbReference>
<proteinExistence type="predicted"/>
<feature type="domain" description="Fibronectin type-III" evidence="4">
    <location>
        <begin position="465"/>
        <end position="552"/>
    </location>
</feature>
<dbReference type="SUPFAM" id="SSF49265">
    <property type="entry name" value="Fibronectin type III"/>
    <property type="match status" value="3"/>
</dbReference>
<name>A0ABV8J402_9ACTN</name>
<evidence type="ECO:0000313" key="6">
    <source>
        <dbReference type="Proteomes" id="UP001595867"/>
    </source>
</evidence>
<feature type="domain" description="Fibronectin type-III" evidence="4">
    <location>
        <begin position="1023"/>
        <end position="1119"/>
    </location>
</feature>
<dbReference type="InterPro" id="IPR003961">
    <property type="entry name" value="FN3_dom"/>
</dbReference>
<keyword evidence="3" id="KW-0119">Carbohydrate metabolism</keyword>
<comment type="caution">
    <text evidence="5">The sequence shown here is derived from an EMBL/GenBank/DDBJ whole genome shotgun (WGS) entry which is preliminary data.</text>
</comment>
<dbReference type="SMART" id="SM00060">
    <property type="entry name" value="FN3"/>
    <property type="match status" value="5"/>
</dbReference>
<dbReference type="Gene3D" id="2.60.40.10">
    <property type="entry name" value="Immunoglobulins"/>
    <property type="match status" value="5"/>
</dbReference>
<evidence type="ECO:0000256" key="1">
    <source>
        <dbReference type="ARBA" id="ARBA00022737"/>
    </source>
</evidence>
<keyword evidence="3" id="KW-0624">Polysaccharide degradation</keyword>
<feature type="domain" description="Fibronectin type-III" evidence="4">
    <location>
        <begin position="277"/>
        <end position="367"/>
    </location>
</feature>
<sequence>MAVRAAGAAVALPQLELAGNAGLTAVATSSVVVAPGDGGALTVTNSSTAAVTVDAYISGFYARPTASDPGLNITPIPSVRVLDDTSITAFASATATLAGRQGVPADAAGGCLSVNTEPSQGTGSLVAYPAGTNRPGAVSASYGTTRRTNTVVHTSAGTGGIAITNIGISPVRATADLTCYFSKQRRPEPPQDVTAAAGDRSAVVYWRPGTSDAPVTGYTVTTSPGGRTVTVPGSATSARVDGLTNATVYAFTVTARSAIGTSDPSAPASAEPAPPPTLGAPFVTFVYPRDGAARVAWSPPAEGIAGVVGYRITAQPGGTTTTVSGTATETIITGLTNGTTYTVTVTALNGNGPGEASPPSEPVTPRAADVPLPPAGLLTVALAEAADVQWVAPADGGAPITGYTVTAEPGGHRLTVAAGTTVARITGLINGTTYAVRVTATNKAGTGSPAEATGVQPAAARVPAAPVDLRAGAAATGAVEVRWNAPVDPGTSSITGYTVTASPGGLTTTVTNTSARITGLDPDTSYTFTVSAANSAGTGPATSTPSAVRPQLSLKAAPRLITSDEAATLTRLSGTTLVFANPPASITALTSGTIVIVPVTAVSPRGLLGTVTSVSGTGGIVSVTTRETPLTDIFDQADLSAATEIGDQDIIDVVAESPAIRLRQPTIKGKTLSQGAKAAALGTDIGIRDGHLIAEIGLSLNTEQGQDPLNNADRMPPVGGRLEANLDFAPHLDNSITVSGGDVSTHHLNRIAFKAELRAKVGAMITGERELPGLRLRARCFNIQAGPVPIVVCLELNVRPRFTIDGSVGLTAALSFGRIVGAEMATRNGAVTDLHGINDAFTPARHDLDAYGDSNATIAVPVEANVYFYNTAGPGLIVRPYLQLKVDTTQDPWWEVRLGVTLGVFLRSREFFGHSFDFSREDLANFFVTVAKADGAFFGLKLDPEDADVLPGQPVTFTATGAQLPSTPAVDWRLVSGPGVVGADGTFVSPLAGTAVIEAYSAPTDWHRELRARAVVNITGSTRPGPPQQPHAAPRPLAAQVSWQAPITDGRSPIVRYAVVPLPDGPVTYVPGAQTTATVAGLAADTPYRFQVYAINAIGQSGASVATDAVSPVAGVRPTGDVFNIATDADGVANTRHIYNTTLSGDGRYVFFDLDTNDAIAPREVYDGPGGDPESPIGGGRVLVRKDRVTGEIIVVSRDTDGHTPIRIDGTTTDASYDGNRILFVTDSWVDGEPHSRVLLHDIAAGRTVVYSDDTIDDVQNLFLVRNGAGAIVHGHDTASGSSAEQQVFIIDAPGATPRAMPCPPEFCDLVTGPAESDDVHADQNGTAVLYTLRYKDDVLRYDVVDGSTTNLTQKYESPWEESTLSDPVISRTGEFIAAEYSYWDGFTAPYNWYGLVRAPGATGPIQMSDVIKPFDEGIWVRPFSISEDGRIIGYTTTISLLSDPNWGYERVVLYDTATGEEYELAAGQYLAVSDMELADNPTVVVWQQEGSDAIMARELGGA</sequence>
<reference evidence="6" key="1">
    <citation type="journal article" date="2019" name="Int. J. Syst. Evol. Microbiol.">
        <title>The Global Catalogue of Microorganisms (GCM) 10K type strain sequencing project: providing services to taxonomists for standard genome sequencing and annotation.</title>
        <authorList>
            <consortium name="The Broad Institute Genomics Platform"/>
            <consortium name="The Broad Institute Genome Sequencing Center for Infectious Disease"/>
            <person name="Wu L."/>
            <person name="Ma J."/>
        </authorList>
    </citation>
    <scope>NUCLEOTIDE SEQUENCE [LARGE SCALE GENOMIC DNA]</scope>
    <source>
        <strain evidence="6">TBRC 5832</strain>
    </source>
</reference>
<evidence type="ECO:0000259" key="4">
    <source>
        <dbReference type="PROSITE" id="PS50853"/>
    </source>
</evidence>
<organism evidence="5 6">
    <name type="scientific">Actinoplanes subglobosus</name>
    <dbReference type="NCBI Taxonomy" id="1547892"/>
    <lineage>
        <taxon>Bacteria</taxon>
        <taxon>Bacillati</taxon>
        <taxon>Actinomycetota</taxon>
        <taxon>Actinomycetes</taxon>
        <taxon>Micromonosporales</taxon>
        <taxon>Micromonosporaceae</taxon>
        <taxon>Actinoplanes</taxon>
    </lineage>
</organism>
<dbReference type="Proteomes" id="UP001595867">
    <property type="component" value="Unassembled WGS sequence"/>
</dbReference>
<keyword evidence="6" id="KW-1185">Reference proteome</keyword>
<dbReference type="PRINTS" id="PR00014">
    <property type="entry name" value="FNTYPEIII"/>
</dbReference>
<dbReference type="Pfam" id="PF00041">
    <property type="entry name" value="fn3"/>
    <property type="match status" value="5"/>
</dbReference>
<dbReference type="PANTHER" id="PTHR46708">
    <property type="entry name" value="TENASCIN"/>
    <property type="match status" value="1"/>
</dbReference>
<accession>A0ABV8J402</accession>
<keyword evidence="2" id="KW-0378">Hydrolase</keyword>